<evidence type="ECO:0000313" key="2">
    <source>
        <dbReference type="Proteomes" id="UP000294689"/>
    </source>
</evidence>
<dbReference type="InterPro" id="IPR040837">
    <property type="entry name" value="Bact_RF_family7"/>
</dbReference>
<protein>
    <recommendedName>
        <fullName evidence="3">ERF1-like protein</fullName>
    </recommendedName>
</protein>
<dbReference type="Pfam" id="PF18849">
    <property type="entry name" value="baeRF_family7"/>
    <property type="match status" value="1"/>
</dbReference>
<dbReference type="RefSeq" id="WP_133758802.1">
    <property type="nucleotide sequence ID" value="NZ_SOBW01000009.1"/>
</dbReference>
<evidence type="ECO:0008006" key="3">
    <source>
        <dbReference type="Google" id="ProtNLM"/>
    </source>
</evidence>
<proteinExistence type="predicted"/>
<reference evidence="1 2" key="1">
    <citation type="submission" date="2019-03" db="EMBL/GenBank/DDBJ databases">
        <title>Genomic Encyclopedia of Archaeal and Bacterial Type Strains, Phase II (KMG-II): from individual species to whole genera.</title>
        <authorList>
            <person name="Goeker M."/>
        </authorList>
    </citation>
    <scope>NUCLEOTIDE SEQUENCE [LARGE SCALE GENOMIC DNA]</scope>
    <source>
        <strain evidence="1 2">DSM 28135</strain>
    </source>
</reference>
<gene>
    <name evidence="1" type="ORF">BXY82_2794</name>
</gene>
<comment type="caution">
    <text evidence="1">The sequence shown here is derived from an EMBL/GenBank/DDBJ whole genome shotgun (WGS) entry which is preliminary data.</text>
</comment>
<dbReference type="Proteomes" id="UP000294689">
    <property type="component" value="Unassembled WGS sequence"/>
</dbReference>
<evidence type="ECO:0000313" key="1">
    <source>
        <dbReference type="EMBL" id="TDU34471.1"/>
    </source>
</evidence>
<dbReference type="OrthoDB" id="4393931at2"/>
<dbReference type="AlphaFoldDB" id="A0A4R7PKY7"/>
<organism evidence="1 2">
    <name type="scientific">Gelidibacter sediminis</name>
    <dbReference type="NCBI Taxonomy" id="1608710"/>
    <lineage>
        <taxon>Bacteria</taxon>
        <taxon>Pseudomonadati</taxon>
        <taxon>Bacteroidota</taxon>
        <taxon>Flavobacteriia</taxon>
        <taxon>Flavobacteriales</taxon>
        <taxon>Flavobacteriaceae</taxon>
        <taxon>Gelidibacter</taxon>
    </lineage>
</organism>
<accession>A0A4R7PKY7</accession>
<dbReference type="EMBL" id="SOBW01000009">
    <property type="protein sequence ID" value="TDU34471.1"/>
    <property type="molecule type" value="Genomic_DNA"/>
</dbReference>
<keyword evidence="2" id="KW-1185">Reference proteome</keyword>
<sequence>MTLITKKEIEDLHNVNQNICISIFIPTHRGGKKVLQEQDPLALKNQLKDVKHKLDKKDLNADDIAKFIDPIQKLIEDTSFWREQSDGLALFIADGDFHKYTLPVYFQEFNYVSNAFYLKPLMPMFTGDGSFFLVSLNRDDVKLYECTKHSITAYDIEDLIPASKQDRVGFDYEEKNLQFRSGATGSGQTMYHGQEAATGKRKNEIKKYFRAINDGLEEIFRDHTMPLLIVAQRPLFDMYKEVNTYAHLMEENLVVDFNSTDMFDIHEMAWERMEPVFDKPRKDKIAHFLEHQGEGKIAIGIGEILPAAVNGQIEALFCENNEDILGVFTKENEVIKVLEGSDDGTTISLMNLAAINTFLNGGDVYLLEKGEMPNPNSRVNALYRY</sequence>
<name>A0A4R7PKY7_9FLAO</name>